<evidence type="ECO:0000313" key="17">
    <source>
        <dbReference type="EMBL" id="PHO19284.1"/>
    </source>
</evidence>
<dbReference type="CDD" id="cd06558">
    <property type="entry name" value="crotonase-like"/>
    <property type="match status" value="1"/>
</dbReference>
<evidence type="ECO:0000256" key="11">
    <source>
        <dbReference type="ARBA" id="ARBA00023268"/>
    </source>
</evidence>
<evidence type="ECO:0000256" key="13">
    <source>
        <dbReference type="SAM" id="Coils"/>
    </source>
</evidence>
<dbReference type="RefSeq" id="WP_099341101.1">
    <property type="nucleotide sequence ID" value="NZ_CP032098.1"/>
</dbReference>
<evidence type="ECO:0000313" key="19">
    <source>
        <dbReference type="Proteomes" id="UP000262712"/>
    </source>
</evidence>
<keyword evidence="11" id="KW-0511">Multifunctional enzyme</keyword>
<reference evidence="17 18" key="1">
    <citation type="submission" date="2017-09" db="EMBL/GenBank/DDBJ databases">
        <title>Arcobacter canalis sp. nov., a new species isolated from a water canal contaminated with urban sewage.</title>
        <authorList>
            <person name="Perez-Cataluna A."/>
            <person name="Salas-Masso N."/>
            <person name="Figueras M.J."/>
        </authorList>
    </citation>
    <scope>NUCLEOTIDE SEQUENCE [LARGE SCALE GENOMIC DNA]</scope>
    <source>
        <strain evidence="17 18">F98-3</strain>
    </source>
</reference>
<evidence type="ECO:0000256" key="3">
    <source>
        <dbReference type="ARBA" id="ARBA00008750"/>
    </source>
</evidence>
<dbReference type="Proteomes" id="UP000262712">
    <property type="component" value="Chromosome"/>
</dbReference>
<evidence type="ECO:0000256" key="1">
    <source>
        <dbReference type="ARBA" id="ARBA00005005"/>
    </source>
</evidence>
<dbReference type="SUPFAM" id="SSF52096">
    <property type="entry name" value="ClpP/crotonase"/>
    <property type="match status" value="1"/>
</dbReference>
<dbReference type="SUPFAM" id="SSF51735">
    <property type="entry name" value="NAD(P)-binding Rossmann-fold domains"/>
    <property type="match status" value="1"/>
</dbReference>
<dbReference type="Pfam" id="PF00378">
    <property type="entry name" value="ECH_1"/>
    <property type="match status" value="1"/>
</dbReference>
<comment type="similarity">
    <text evidence="3">In the N-terminal section; belongs to the enoyl-CoA hydratase/isomerase family.</text>
</comment>
<evidence type="ECO:0000256" key="7">
    <source>
        <dbReference type="ARBA" id="ARBA00023002"/>
    </source>
</evidence>
<dbReference type="EMBL" id="CP032098">
    <property type="protein sequence ID" value="AXX92054.1"/>
    <property type="molecule type" value="Genomic_DNA"/>
</dbReference>
<evidence type="ECO:0000256" key="8">
    <source>
        <dbReference type="ARBA" id="ARBA00023027"/>
    </source>
</evidence>
<evidence type="ECO:0000256" key="6">
    <source>
        <dbReference type="ARBA" id="ARBA00022963"/>
    </source>
</evidence>
<evidence type="ECO:0000259" key="15">
    <source>
        <dbReference type="Pfam" id="PF02737"/>
    </source>
</evidence>
<name>A0A2G1DLL9_9BACT</name>
<gene>
    <name evidence="16" type="primary">fadJ</name>
    <name evidence="16" type="ORF">AMOL_1070</name>
    <name evidence="17" type="ORF">CPU12_00465</name>
</gene>
<dbReference type="EMBL" id="NXFY01000001">
    <property type="protein sequence ID" value="PHO19284.1"/>
    <property type="molecule type" value="Genomic_DNA"/>
</dbReference>
<keyword evidence="10" id="KW-0456">Lyase</keyword>
<comment type="catalytic activity">
    <reaction evidence="12">
        <text>a (3S)-3-hydroxyacyl-CoA + NAD(+) = a 3-oxoacyl-CoA + NADH + H(+)</text>
        <dbReference type="Rhea" id="RHEA:22432"/>
        <dbReference type="ChEBI" id="CHEBI:15378"/>
        <dbReference type="ChEBI" id="CHEBI:57318"/>
        <dbReference type="ChEBI" id="CHEBI:57540"/>
        <dbReference type="ChEBI" id="CHEBI:57945"/>
        <dbReference type="ChEBI" id="CHEBI:90726"/>
        <dbReference type="EC" id="1.1.1.35"/>
    </reaction>
</comment>
<accession>A0A2G1DLL9</accession>
<dbReference type="PROSITE" id="PS00067">
    <property type="entry name" value="3HCDH"/>
    <property type="match status" value="1"/>
</dbReference>
<dbReference type="GO" id="GO:0016509">
    <property type="term" value="F:long-chain (3S)-3-hydroxyacyl-CoA dehydrogenase (NAD+) activity"/>
    <property type="evidence" value="ECO:0007669"/>
    <property type="project" value="TreeGrafter"/>
</dbReference>
<feature type="domain" description="3-hydroxyacyl-CoA dehydrogenase C-terminal" evidence="14">
    <location>
        <begin position="606"/>
        <end position="698"/>
    </location>
</feature>
<dbReference type="InterPro" id="IPR008927">
    <property type="entry name" value="6-PGluconate_DH-like_C_sf"/>
</dbReference>
<dbReference type="InterPro" id="IPR036291">
    <property type="entry name" value="NAD(P)-bd_dom_sf"/>
</dbReference>
<feature type="domain" description="3-hydroxyacyl-CoA dehydrogenase C-terminal" evidence="14">
    <location>
        <begin position="486"/>
        <end position="579"/>
    </location>
</feature>
<evidence type="ECO:0000256" key="2">
    <source>
        <dbReference type="ARBA" id="ARBA00007005"/>
    </source>
</evidence>
<comment type="pathway">
    <text evidence="1">Lipid metabolism; fatty acid beta-oxidation.</text>
</comment>
<dbReference type="SUPFAM" id="SSF48179">
    <property type="entry name" value="6-phosphogluconate dehydrogenase C-terminal domain-like"/>
    <property type="match status" value="2"/>
</dbReference>
<dbReference type="FunFam" id="3.40.50.720:FF:000009">
    <property type="entry name" value="Fatty oxidation complex, alpha subunit"/>
    <property type="match status" value="1"/>
</dbReference>
<keyword evidence="8" id="KW-0520">NAD</keyword>
<keyword evidence="9" id="KW-0443">Lipid metabolism</keyword>
<dbReference type="InterPro" id="IPR050136">
    <property type="entry name" value="FA_oxidation_alpha_subunit"/>
</dbReference>
<dbReference type="InterPro" id="IPR006176">
    <property type="entry name" value="3-OHacyl-CoA_DH_NAD-bd"/>
</dbReference>
<dbReference type="InterPro" id="IPR029045">
    <property type="entry name" value="ClpP/crotonase-like_dom_sf"/>
</dbReference>
<keyword evidence="6" id="KW-0442">Lipid degradation</keyword>
<feature type="coiled-coil region" evidence="13">
    <location>
        <begin position="383"/>
        <end position="410"/>
    </location>
</feature>
<evidence type="ECO:0000313" key="16">
    <source>
        <dbReference type="EMBL" id="AXX92054.1"/>
    </source>
</evidence>
<dbReference type="GO" id="GO:0070403">
    <property type="term" value="F:NAD+ binding"/>
    <property type="evidence" value="ECO:0007669"/>
    <property type="project" value="InterPro"/>
</dbReference>
<dbReference type="Gene3D" id="1.10.1040.50">
    <property type="match status" value="1"/>
</dbReference>
<proteinExistence type="inferred from homology"/>
<dbReference type="EC" id="4.2.1.17" evidence="4"/>
<dbReference type="InterPro" id="IPR006180">
    <property type="entry name" value="3-OHacyl-CoA_DH_CS"/>
</dbReference>
<comment type="similarity">
    <text evidence="2">In the central section; belongs to the 3-hydroxyacyl-CoA dehydrogenase family.</text>
</comment>
<dbReference type="Gene3D" id="3.40.50.720">
    <property type="entry name" value="NAD(P)-binding Rossmann-like Domain"/>
    <property type="match status" value="1"/>
</dbReference>
<dbReference type="KEGG" id="amol:AMOL_1070"/>
<evidence type="ECO:0000256" key="10">
    <source>
        <dbReference type="ARBA" id="ARBA00023239"/>
    </source>
</evidence>
<dbReference type="Gene3D" id="3.90.226.10">
    <property type="entry name" value="2-enoyl-CoA Hydratase, Chain A, domain 1"/>
    <property type="match status" value="1"/>
</dbReference>
<keyword evidence="18" id="KW-1185">Reference proteome</keyword>
<evidence type="ECO:0000313" key="18">
    <source>
        <dbReference type="Proteomes" id="UP000221222"/>
    </source>
</evidence>
<sequence length="701" mass="79985">MSNLSLKIEKSIATLYFDSQEEKVNKLSFDVLHELDLILDEIIKNRDIDILIIKSLKDKIFIAGADINEIKAFKTEDEVYNALMKGDAILNKLENLKIPTIAYINGACMGGGLELALACKYRIATNSNNTKFAFPEIKLGFFPGLGGTQRAPKLIGLINSMDLILTGKNIDANKAYKIGLIDDYFDEGQEEYKIYEFIEKIKNNSKKRVLKKSIFERFKLTRNIIFKKAYKNLQKKVNKDFIAPYKALKVLKDTYDKHFQDGLKVEASAFAQLSVTKESKYLIELFFLSEKIKKDYEKTSNEISTSLVIGNGVMGKGIIWLLSKYLKQTRIKLRNLDKAQNIIGDVAKLYDYFLKSRKMTQAQVDLKLSSLSYTQNFDGLKNIDLAIEAIVENKEQKEELLKKLESCMKDDAIIASNTSSISIEELSKNLQRKENFMGIHFFNPVNKMPLVEIIPNSKTSKKSINTVKQSLIKMGKMPIVVGDCAGFLVNRILLPYLNEAAFILEEGSNITTIDKVLKDFGMPMGPFTLADNVGIDIGYHVSKILNESYGQRMPISNVLIKIYEQKLFGKKSKKGFYDYTNNNTIENKSIYNYTNDIRVVTDEEIKNRCIFIMINEASRCLEENIISNADILDFAMIAGTGFPAYKGGLLKYANFIGIKKIVHELKRFEYLYDKRFEVSKLLLQLEEKNLDFKTGESLWKH</sequence>
<organism evidence="17 18">
    <name type="scientific">Malaciobacter molluscorum LMG 25693</name>
    <dbReference type="NCBI Taxonomy" id="870501"/>
    <lineage>
        <taxon>Bacteria</taxon>
        <taxon>Pseudomonadati</taxon>
        <taxon>Campylobacterota</taxon>
        <taxon>Epsilonproteobacteria</taxon>
        <taxon>Campylobacterales</taxon>
        <taxon>Arcobacteraceae</taxon>
        <taxon>Malaciobacter</taxon>
    </lineage>
</organism>
<dbReference type="PANTHER" id="PTHR43612">
    <property type="entry name" value="TRIFUNCTIONAL ENZYME SUBUNIT ALPHA"/>
    <property type="match status" value="1"/>
</dbReference>
<keyword evidence="5" id="KW-0276">Fatty acid metabolism</keyword>
<evidence type="ECO:0000256" key="5">
    <source>
        <dbReference type="ARBA" id="ARBA00022832"/>
    </source>
</evidence>
<dbReference type="InterPro" id="IPR001753">
    <property type="entry name" value="Enoyl-CoA_hydra/iso"/>
</dbReference>
<protein>
    <recommendedName>
        <fullName evidence="4">enoyl-CoA hydratase</fullName>
        <ecNumber evidence="4">4.2.1.17</ecNumber>
    </recommendedName>
</protein>
<reference evidence="16 19" key="2">
    <citation type="submission" date="2018-08" db="EMBL/GenBank/DDBJ databases">
        <title>Complete genome of the Arcobacter molluscorum type strain LMG 25693.</title>
        <authorList>
            <person name="Miller W.G."/>
            <person name="Yee E."/>
            <person name="Bono J.L."/>
        </authorList>
    </citation>
    <scope>NUCLEOTIDE SEQUENCE [LARGE SCALE GENOMIC DNA]</scope>
    <source>
        <strain evidence="16 19">CECT 7696</strain>
    </source>
</reference>
<dbReference type="Pfam" id="PF02737">
    <property type="entry name" value="3HCDH_N"/>
    <property type="match status" value="1"/>
</dbReference>
<dbReference type="PANTHER" id="PTHR43612:SF3">
    <property type="entry name" value="TRIFUNCTIONAL ENZYME SUBUNIT ALPHA, MITOCHONDRIAL"/>
    <property type="match status" value="1"/>
</dbReference>
<keyword evidence="7" id="KW-0560">Oxidoreductase</keyword>
<dbReference type="GO" id="GO:0006635">
    <property type="term" value="P:fatty acid beta-oxidation"/>
    <property type="evidence" value="ECO:0007669"/>
    <property type="project" value="UniProtKB-UniPathway"/>
</dbReference>
<dbReference type="InterPro" id="IPR006108">
    <property type="entry name" value="3HC_DH_C"/>
</dbReference>
<feature type="domain" description="3-hydroxyacyl-CoA dehydrogenase NAD binding" evidence="15">
    <location>
        <begin position="308"/>
        <end position="484"/>
    </location>
</feature>
<evidence type="ECO:0000256" key="9">
    <source>
        <dbReference type="ARBA" id="ARBA00023098"/>
    </source>
</evidence>
<dbReference type="Pfam" id="PF00725">
    <property type="entry name" value="3HCDH"/>
    <property type="match status" value="2"/>
</dbReference>
<dbReference type="GO" id="GO:0004300">
    <property type="term" value="F:enoyl-CoA hydratase activity"/>
    <property type="evidence" value="ECO:0007669"/>
    <property type="project" value="UniProtKB-EC"/>
</dbReference>
<dbReference type="FunFam" id="3.90.226.10:FF:000011">
    <property type="entry name" value="Fatty acid oxidation complex subunit alpha"/>
    <property type="match status" value="1"/>
</dbReference>
<dbReference type="Proteomes" id="UP000221222">
    <property type="component" value="Unassembled WGS sequence"/>
</dbReference>
<keyword evidence="13" id="KW-0175">Coiled coil</keyword>
<evidence type="ECO:0000259" key="14">
    <source>
        <dbReference type="Pfam" id="PF00725"/>
    </source>
</evidence>
<evidence type="ECO:0000256" key="4">
    <source>
        <dbReference type="ARBA" id="ARBA00012076"/>
    </source>
</evidence>
<evidence type="ECO:0000256" key="12">
    <source>
        <dbReference type="ARBA" id="ARBA00049556"/>
    </source>
</evidence>
<dbReference type="UniPathway" id="UPA00659"/>
<dbReference type="AlphaFoldDB" id="A0A2G1DLL9"/>